<dbReference type="Pfam" id="PF07669">
    <property type="entry name" value="Eco57I"/>
    <property type="match status" value="1"/>
</dbReference>
<dbReference type="InterPro" id="IPR046820">
    <property type="entry name" value="MmeI_TRD"/>
</dbReference>
<dbReference type="PANTHER" id="PTHR33841:SF1">
    <property type="entry name" value="DNA METHYLTRANSFERASE A"/>
    <property type="match status" value="1"/>
</dbReference>
<dbReference type="Pfam" id="PF20466">
    <property type="entry name" value="MmeI_TRD"/>
    <property type="match status" value="1"/>
</dbReference>
<dbReference type="PRINTS" id="PR00507">
    <property type="entry name" value="N12N6MTFRASE"/>
</dbReference>
<evidence type="ECO:0000256" key="4">
    <source>
        <dbReference type="ARBA" id="ARBA00022691"/>
    </source>
</evidence>
<reference evidence="8" key="2">
    <citation type="submission" date="2020-09" db="EMBL/GenBank/DDBJ databases">
        <authorList>
            <person name="Sun Q."/>
            <person name="Zhou Y."/>
        </authorList>
    </citation>
    <scope>NUCLEOTIDE SEQUENCE</scope>
    <source>
        <strain evidence="8">CGMCC 1.12187</strain>
    </source>
</reference>
<dbReference type="GO" id="GO:0006304">
    <property type="term" value="P:DNA modification"/>
    <property type="evidence" value="ECO:0007669"/>
    <property type="project" value="InterPro"/>
</dbReference>
<dbReference type="InterPro" id="IPR029063">
    <property type="entry name" value="SAM-dependent_MTases_sf"/>
</dbReference>
<feature type="domain" description="Type II methyltransferase M.TaqI-like" evidence="6">
    <location>
        <begin position="678"/>
        <end position="949"/>
    </location>
</feature>
<reference evidence="8" key="1">
    <citation type="journal article" date="2014" name="Int. J. Syst. Evol. Microbiol.">
        <title>Complete genome sequence of Corynebacterium casei LMG S-19264T (=DSM 44701T), isolated from a smear-ripened cheese.</title>
        <authorList>
            <consortium name="US DOE Joint Genome Institute (JGI-PGF)"/>
            <person name="Walter F."/>
            <person name="Albersmeier A."/>
            <person name="Kalinowski J."/>
            <person name="Ruckert C."/>
        </authorList>
    </citation>
    <scope>NUCLEOTIDE SEQUENCE</scope>
    <source>
        <strain evidence="8">CGMCC 1.12187</strain>
    </source>
</reference>
<accession>A0A917GV24</accession>
<dbReference type="InterPro" id="IPR050953">
    <property type="entry name" value="N4_N6_ade-DNA_methylase"/>
</dbReference>
<evidence type="ECO:0000256" key="1">
    <source>
        <dbReference type="ARBA" id="ARBA00011900"/>
    </source>
</evidence>
<dbReference type="RefSeq" id="WP_188536980.1">
    <property type="nucleotide sequence ID" value="NZ_BMEQ01000010.1"/>
</dbReference>
<dbReference type="PANTHER" id="PTHR33841">
    <property type="entry name" value="DNA METHYLTRANSFERASE YEEA-RELATED"/>
    <property type="match status" value="1"/>
</dbReference>
<name>A0A917GV24_9MICC</name>
<protein>
    <recommendedName>
        <fullName evidence="1">site-specific DNA-methyltransferase (adenine-specific)</fullName>
        <ecNumber evidence="1">2.1.1.72</ecNumber>
    </recommendedName>
</protein>
<feature type="domain" description="MmeI-like target recognition" evidence="7">
    <location>
        <begin position="1031"/>
        <end position="1222"/>
    </location>
</feature>
<keyword evidence="2" id="KW-0489">Methyltransferase</keyword>
<comment type="caution">
    <text evidence="8">The sequence shown here is derived from an EMBL/GenBank/DDBJ whole genome shotgun (WGS) entry which is preliminary data.</text>
</comment>
<keyword evidence="4" id="KW-0949">S-adenosyl-L-methionine</keyword>
<dbReference type="GO" id="GO:0009007">
    <property type="term" value="F:site-specific DNA-methyltransferase (adenine-specific) activity"/>
    <property type="evidence" value="ECO:0007669"/>
    <property type="project" value="UniProtKB-EC"/>
</dbReference>
<evidence type="ECO:0000313" key="8">
    <source>
        <dbReference type="EMBL" id="GGG58113.1"/>
    </source>
</evidence>
<evidence type="ECO:0000256" key="2">
    <source>
        <dbReference type="ARBA" id="ARBA00022603"/>
    </source>
</evidence>
<gene>
    <name evidence="8" type="ORF">GCM10011374_21140</name>
</gene>
<keyword evidence="9" id="KW-1185">Reference proteome</keyword>
<dbReference type="Gene3D" id="3.40.50.150">
    <property type="entry name" value="Vaccinia Virus protein VP39"/>
    <property type="match status" value="2"/>
</dbReference>
<evidence type="ECO:0000259" key="7">
    <source>
        <dbReference type="Pfam" id="PF20466"/>
    </source>
</evidence>
<dbReference type="EC" id="2.1.1.72" evidence="1"/>
<comment type="catalytic activity">
    <reaction evidence="5">
        <text>a 2'-deoxyadenosine in DNA + S-adenosyl-L-methionine = an N(6)-methyl-2'-deoxyadenosine in DNA + S-adenosyl-L-homocysteine + H(+)</text>
        <dbReference type="Rhea" id="RHEA:15197"/>
        <dbReference type="Rhea" id="RHEA-COMP:12418"/>
        <dbReference type="Rhea" id="RHEA-COMP:12419"/>
        <dbReference type="ChEBI" id="CHEBI:15378"/>
        <dbReference type="ChEBI" id="CHEBI:57856"/>
        <dbReference type="ChEBI" id="CHEBI:59789"/>
        <dbReference type="ChEBI" id="CHEBI:90615"/>
        <dbReference type="ChEBI" id="CHEBI:90616"/>
        <dbReference type="EC" id="2.1.1.72"/>
    </reaction>
</comment>
<sequence>MLRRIDRRPRDGAESHRYWLQLVDTDGPFLSVPALKSVWRYGMPPMDSDALAVLKQIKPVFERAWERWDAHRDDTSVLNAYRQARQTWVETVLRNVLGWGNSYVTDLALPAVADAAAGVRSPNHTVTVLPSGVLVHGENVGALVLEVDPVDSLRAALDDGWAASPIDRMEELLRHSGVRIGVVTDGRWWAIVSARESTMVASGVVDSQIWIEEPATRNAFVELLQRKRMLGGKPAERLTELFGASVAAAEEITDALGVQVRKAVELLVQAFSEAGLETKRRGDPDPLPEIRGEVYEAAVTVMMRVVFLLFAEERGLLPQGRLFAMGYGISDQLDLLDQRARDEGAESLDATHLTWHRLLATSQALYRGASFEDMRLPSYGGSLFDAARTPFLTARTERGTLAVTVSDRVMLEVLRSVQVTELKGEPARRISFRDIDVEQIGYIYEGLLGYSSREVDRVVVGLLGTDGAEPEIPLDVLDDLSDGELDDTVIAKSILKWVKDNQPAAKAPTQSRLAKALASGDSMEDAERALLTVTGADEGLRTRLRSWMGIIRRDLRGRPVVIPPGGLVVVETPSRSTSGAHYTPRSLAEEVVEHALEPLVYSPGSHQTAERDQWRPISSDKILDLKVADIACGSGAFLVAAARYLGKRLVEAWHREGVARGSAQSLETHAVRQVVASCLYGADINEMAVEMCKLSLWLVSLDPKLPFSFVDDKVLHGNSLLGLTDAKQLERLHIDPKAASQNVSFFDLDVSGILAEAAGLRRRLATEIDDSDPQRSAATKRRQWREYQELTATLSRIADGVVAAGLKLGGKPGRALNEAYKNLQIAVERAYPVVGEAARSSMLDAIIARGLTPTATTDYERWKPLHWILAVPDIMANGGFNAIIGNPPFLGGQKLTGSMGTNMRDWLVNIQAKEAKGSADLVAYFFLRAASLLKINGCMGMIATNTIAQGVTRIVGLDQMIGNGFTITRSIQSRRWPARSANLEYAAVWGTFGEVSPSSERASEGSIVRAISSLLEPAGRVSGQPLRLEENMEIGFQGCSVLGKGFMLGHPEAQQWIDEDPRNQEVLFPYLNGEDLNSNPNGSGTRWVIDFTGKTEEVAREYKLPYERIFHTVKPERSGKSKAVRDLPWWQFLRTRPAMRNAISLLDEVLVITRVSDVGLPLKIATGPVFSDRLVVFASNSGDLLASLSSSMHSLWSAMYGTTLETRLIYGVGTVFETFPRPVANDALEHVGNLLDVHRRAIMLRRGLGLTKLYNLINDPEITSMADSDISLLRDIHVEVDMAVMRAYGWDDVSLNHGFYAYRHKTRWSVDPAARVEILDRLLEENHRRAAKQSNVLPSTEEILEEQYA</sequence>
<proteinExistence type="predicted"/>
<evidence type="ECO:0000313" key="9">
    <source>
        <dbReference type="Proteomes" id="UP000638848"/>
    </source>
</evidence>
<dbReference type="Proteomes" id="UP000638848">
    <property type="component" value="Unassembled WGS sequence"/>
</dbReference>
<dbReference type="InterPro" id="IPR011639">
    <property type="entry name" value="MethylTrfase_TaqI-like_dom"/>
</dbReference>
<dbReference type="EMBL" id="BMEQ01000010">
    <property type="protein sequence ID" value="GGG58113.1"/>
    <property type="molecule type" value="Genomic_DNA"/>
</dbReference>
<evidence type="ECO:0000256" key="3">
    <source>
        <dbReference type="ARBA" id="ARBA00022679"/>
    </source>
</evidence>
<organism evidence="8 9">
    <name type="scientific">Kocuria dechangensis</name>
    <dbReference type="NCBI Taxonomy" id="1176249"/>
    <lineage>
        <taxon>Bacteria</taxon>
        <taxon>Bacillati</taxon>
        <taxon>Actinomycetota</taxon>
        <taxon>Actinomycetes</taxon>
        <taxon>Micrococcales</taxon>
        <taxon>Micrococcaceae</taxon>
        <taxon>Kocuria</taxon>
    </lineage>
</organism>
<keyword evidence="3" id="KW-0808">Transferase</keyword>
<evidence type="ECO:0000256" key="5">
    <source>
        <dbReference type="ARBA" id="ARBA00047942"/>
    </source>
</evidence>
<dbReference type="SUPFAM" id="SSF53335">
    <property type="entry name" value="S-adenosyl-L-methionine-dependent methyltransferases"/>
    <property type="match status" value="1"/>
</dbReference>
<evidence type="ECO:0000259" key="6">
    <source>
        <dbReference type="Pfam" id="PF07669"/>
    </source>
</evidence>
<dbReference type="GO" id="GO:0032259">
    <property type="term" value="P:methylation"/>
    <property type="evidence" value="ECO:0007669"/>
    <property type="project" value="UniProtKB-KW"/>
</dbReference>